<evidence type="ECO:0000256" key="3">
    <source>
        <dbReference type="ARBA" id="ARBA00022475"/>
    </source>
</evidence>
<dbReference type="Proteomes" id="UP000515159">
    <property type="component" value="Chromosome 10"/>
</dbReference>
<keyword evidence="5 13" id="KW-0732">Signal</keyword>
<dbReference type="PANTHER" id="PTHR24061">
    <property type="entry name" value="CALCIUM-SENSING RECEPTOR-RELATED"/>
    <property type="match status" value="1"/>
</dbReference>
<dbReference type="InterPro" id="IPR000337">
    <property type="entry name" value="GPCR_3"/>
</dbReference>
<dbReference type="InterPro" id="IPR011500">
    <property type="entry name" value="GPCR_3_9-Cys_dom"/>
</dbReference>
<dbReference type="InterPro" id="IPR001828">
    <property type="entry name" value="ANF_lig-bd_rcpt"/>
</dbReference>
<comment type="subcellular location">
    <subcellularLocation>
        <location evidence="1">Cell membrane</location>
        <topology evidence="1">Multi-pass membrane protein</topology>
    </subcellularLocation>
</comment>
<dbReference type="PRINTS" id="PR01535">
    <property type="entry name" value="VOMERONASL2R"/>
</dbReference>
<feature type="chain" id="PRO_5028184247" evidence="13">
    <location>
        <begin position="23"/>
        <end position="849"/>
    </location>
</feature>
<dbReference type="GO" id="GO:0005886">
    <property type="term" value="C:plasma membrane"/>
    <property type="evidence" value="ECO:0007669"/>
    <property type="project" value="UniProtKB-SubCell"/>
</dbReference>
<dbReference type="Pfam" id="PF01094">
    <property type="entry name" value="ANF_receptor"/>
    <property type="match status" value="1"/>
</dbReference>
<evidence type="ECO:0000256" key="9">
    <source>
        <dbReference type="ARBA" id="ARBA00023170"/>
    </source>
</evidence>
<keyword evidence="3" id="KW-1003">Cell membrane</keyword>
<evidence type="ECO:0000256" key="12">
    <source>
        <dbReference type="SAM" id="Phobius"/>
    </source>
</evidence>
<feature type="signal peptide" evidence="13">
    <location>
        <begin position="1"/>
        <end position="22"/>
    </location>
</feature>
<evidence type="ECO:0000256" key="1">
    <source>
        <dbReference type="ARBA" id="ARBA00004651"/>
    </source>
</evidence>
<accession>A0A6P8SI69</accession>
<evidence type="ECO:0000313" key="15">
    <source>
        <dbReference type="Proteomes" id="UP000515159"/>
    </source>
</evidence>
<evidence type="ECO:0000256" key="13">
    <source>
        <dbReference type="SAM" id="SignalP"/>
    </source>
</evidence>
<dbReference type="Gene3D" id="2.10.50.30">
    <property type="entry name" value="GPCR, family 3, nine cysteines domain"/>
    <property type="match status" value="1"/>
</dbReference>
<evidence type="ECO:0000256" key="2">
    <source>
        <dbReference type="ARBA" id="ARBA00007242"/>
    </source>
</evidence>
<evidence type="ECO:0000256" key="4">
    <source>
        <dbReference type="ARBA" id="ARBA00022692"/>
    </source>
</evidence>
<dbReference type="KEGG" id="gsh:117368554"/>
<protein>
    <submittedName>
        <fullName evidence="16">Vomeronasal type-2 receptor 26-like</fullName>
    </submittedName>
</protein>
<dbReference type="Pfam" id="PF07562">
    <property type="entry name" value="NCD3G"/>
    <property type="match status" value="1"/>
</dbReference>
<feature type="transmembrane region" description="Helical" evidence="12">
    <location>
        <begin position="702"/>
        <end position="720"/>
    </location>
</feature>
<dbReference type="PRINTS" id="PR00248">
    <property type="entry name" value="GPCRMGR"/>
</dbReference>
<evidence type="ECO:0000256" key="6">
    <source>
        <dbReference type="ARBA" id="ARBA00022989"/>
    </source>
</evidence>
<evidence type="ECO:0000259" key="14">
    <source>
        <dbReference type="PROSITE" id="PS50259"/>
    </source>
</evidence>
<dbReference type="Pfam" id="PF00003">
    <property type="entry name" value="7tm_3"/>
    <property type="match status" value="1"/>
</dbReference>
<dbReference type="AlphaFoldDB" id="A0A6P8SI69"/>
<name>A0A6P8SI69_GEOSA</name>
<keyword evidence="11" id="KW-0807">Transducer</keyword>
<keyword evidence="8 12" id="KW-0472">Membrane</keyword>
<feature type="transmembrane region" description="Helical" evidence="12">
    <location>
        <begin position="781"/>
        <end position="801"/>
    </location>
</feature>
<dbReference type="OrthoDB" id="5984008at2759"/>
<dbReference type="FunFam" id="2.10.50.30:FF:000002">
    <property type="entry name" value="Vomeronasal 2 receptor, h1"/>
    <property type="match status" value="1"/>
</dbReference>
<feature type="transmembrane region" description="Helical" evidence="12">
    <location>
        <begin position="813"/>
        <end position="836"/>
    </location>
</feature>
<dbReference type="InterPro" id="IPR004073">
    <property type="entry name" value="GPCR_3_vmron_rcpt_2"/>
</dbReference>
<dbReference type="SUPFAM" id="SSF53822">
    <property type="entry name" value="Periplasmic binding protein-like I"/>
    <property type="match status" value="1"/>
</dbReference>
<reference evidence="16" key="1">
    <citation type="submission" date="2025-08" db="UniProtKB">
        <authorList>
            <consortium name="RefSeq"/>
        </authorList>
    </citation>
    <scope>IDENTIFICATION</scope>
</reference>
<feature type="transmembrane region" description="Helical" evidence="12">
    <location>
        <begin position="657"/>
        <end position="681"/>
    </location>
</feature>
<evidence type="ECO:0000256" key="11">
    <source>
        <dbReference type="ARBA" id="ARBA00023224"/>
    </source>
</evidence>
<feature type="transmembrane region" description="Helical" evidence="12">
    <location>
        <begin position="624"/>
        <end position="645"/>
    </location>
</feature>
<proteinExistence type="inferred from homology"/>
<dbReference type="InterPro" id="IPR038550">
    <property type="entry name" value="GPCR_3_9-Cys_sf"/>
</dbReference>
<dbReference type="InterPro" id="IPR017978">
    <property type="entry name" value="GPCR_3_C"/>
</dbReference>
<keyword evidence="7" id="KW-0297">G-protein coupled receptor</keyword>
<evidence type="ECO:0000256" key="8">
    <source>
        <dbReference type="ARBA" id="ARBA00023136"/>
    </source>
</evidence>
<dbReference type="RefSeq" id="XP_033818177.1">
    <property type="nucleotide sequence ID" value="XM_033962286.1"/>
</dbReference>
<gene>
    <name evidence="16" type="primary">LOC117368554</name>
</gene>
<feature type="domain" description="G-protein coupled receptors family 3 profile" evidence="14">
    <location>
        <begin position="587"/>
        <end position="849"/>
    </location>
</feature>
<dbReference type="CDD" id="cd15283">
    <property type="entry name" value="7tmC_V2R_pheromone"/>
    <property type="match status" value="1"/>
</dbReference>
<feature type="transmembrane region" description="Helical" evidence="12">
    <location>
        <begin position="746"/>
        <end position="769"/>
    </location>
</feature>
<dbReference type="GO" id="GO:0004930">
    <property type="term" value="F:G protein-coupled receptor activity"/>
    <property type="evidence" value="ECO:0007669"/>
    <property type="project" value="UniProtKB-KW"/>
</dbReference>
<dbReference type="InParanoid" id="A0A6P8SI69"/>
<dbReference type="GeneID" id="117368554"/>
<feature type="transmembrane region" description="Helical" evidence="12">
    <location>
        <begin position="587"/>
        <end position="612"/>
    </location>
</feature>
<feature type="non-terminal residue" evidence="16">
    <location>
        <position position="849"/>
    </location>
</feature>
<evidence type="ECO:0000256" key="5">
    <source>
        <dbReference type="ARBA" id="ARBA00022729"/>
    </source>
</evidence>
<dbReference type="PROSITE" id="PS50259">
    <property type="entry name" value="G_PROTEIN_RECEP_F3_4"/>
    <property type="match status" value="1"/>
</dbReference>
<keyword evidence="15" id="KW-1185">Reference proteome</keyword>
<dbReference type="InterPro" id="IPR028082">
    <property type="entry name" value="Peripla_BP_I"/>
</dbReference>
<dbReference type="InterPro" id="IPR017979">
    <property type="entry name" value="GPCR_3_CS"/>
</dbReference>
<dbReference type="InterPro" id="IPR000068">
    <property type="entry name" value="GPCR_3_Ca_sens_rcpt-rel"/>
</dbReference>
<sequence length="849" mass="95656">MGAHPVLILLVFCDILWKTAECQCTLRNYLSVILKPGYHRDGDIMIGGLITVETFYLLDHPAFTSVPSFGGHAFPVSLNYYNFLAFVSAVEEINHSSELLPNLTLGFHIFEPYNNLFLMYRAAMNIFSGMDTGVPNYSCKTSGSLAAVIEGLPAEQSIEFSSLSRIYQYPQMSYLSGNLVMSDTVRFPYFYRTVPTELHLCAGILRLLKHFDWTWVGIIASDDENSKMAVQILKEGIEKVGGCTEFVKTFTPSSSILHQNMGNISKIIQTSSTKVIILYCNADYIEIIKYTSIWDPPGKVWIIAAEWEFVLPSHSGDRKSTFAFAVAKKSIPNFHRFVREVNPAVFPNDSFLEMWWKDLCNDQCPKSIQRSCSNNETSAYLLHCDVINSGNSYNIYNAVYALAHALHGMVMTSPGYTTIRRGESERIWEFFPWKFHRYLKSLHFKNALGEELFFDENGDLAIGYNIISPVSLPDGTRNNEIVGRYSPYAPPGQKFTIYEEMINWESAFTETPPQSKCSLSCQPGYRKLIREGKPVCCYACTSCPEGEITNLTDMDTCTRCPEDQWSNQKRDACIPKVITYLSYEEPLGITLTLIGILFFLITAFTLGVFLNYRDTPIVKANNRDLSYILLISLMLCFLCSLIFIGRPKKMTCVLRQTVFGIIFSISLSSVLAKTITVVTAFQATKPGNKIRKWMGSKVSYSIIILCSLLQALLCLAWLFTAPPFPYLNTRSEAGIILIECDEGSIVAFYSVLGYLGFLAGVSFIVAFLARNLPDSFNEAKYITFSMLVFCSVWVSFIPTYLSTRGKYMVAVEIFAILASSAGLLGCIFFPKCYIILLKPERNHKKCQSK</sequence>
<keyword evidence="10" id="KW-0325">Glycoprotein</keyword>
<dbReference type="FunFam" id="3.40.50.2300:FF:000024">
    <property type="entry name" value="Vomeronasal 2, receptor 73"/>
    <property type="match status" value="1"/>
</dbReference>
<evidence type="ECO:0000256" key="7">
    <source>
        <dbReference type="ARBA" id="ARBA00023040"/>
    </source>
</evidence>
<keyword evidence="6 12" id="KW-1133">Transmembrane helix</keyword>
<evidence type="ECO:0000256" key="10">
    <source>
        <dbReference type="ARBA" id="ARBA00023180"/>
    </source>
</evidence>
<comment type="similarity">
    <text evidence="2">Belongs to the G-protein coupled receptor 3 family.</text>
</comment>
<dbReference type="Gene3D" id="3.40.50.2300">
    <property type="match status" value="2"/>
</dbReference>
<evidence type="ECO:0000313" key="16">
    <source>
        <dbReference type="RefSeq" id="XP_033818177.1"/>
    </source>
</evidence>
<dbReference type="PANTHER" id="PTHR24061:SF599">
    <property type="entry name" value="G-PROTEIN COUPLED RECEPTORS FAMILY 3 PROFILE DOMAIN-CONTAINING PROTEIN"/>
    <property type="match status" value="1"/>
</dbReference>
<keyword evidence="4 12" id="KW-0812">Transmembrane</keyword>
<keyword evidence="9" id="KW-0675">Receptor</keyword>
<organism evidence="15 16">
    <name type="scientific">Geotrypetes seraphini</name>
    <name type="common">Gaboon caecilian</name>
    <name type="synonym">Caecilia seraphini</name>
    <dbReference type="NCBI Taxonomy" id="260995"/>
    <lineage>
        <taxon>Eukaryota</taxon>
        <taxon>Metazoa</taxon>
        <taxon>Chordata</taxon>
        <taxon>Craniata</taxon>
        <taxon>Vertebrata</taxon>
        <taxon>Euteleostomi</taxon>
        <taxon>Amphibia</taxon>
        <taxon>Gymnophiona</taxon>
        <taxon>Geotrypetes</taxon>
    </lineage>
</organism>
<dbReference type="PROSITE" id="PS00981">
    <property type="entry name" value="G_PROTEIN_RECEP_F3_3"/>
    <property type="match status" value="1"/>
</dbReference>